<reference evidence="3 4" key="1">
    <citation type="submission" date="2021-11" db="EMBL/GenBank/DDBJ databases">
        <authorList>
            <person name="Islam A."/>
            <person name="Islam S."/>
            <person name="Flora M.S."/>
            <person name="Rahman M."/>
            <person name="Ziaur R.M."/>
            <person name="Epstein J.H."/>
            <person name="Hassan M."/>
            <person name="Klassen M."/>
            <person name="Woodard K."/>
            <person name="Webb A."/>
            <person name="Webby R.J."/>
            <person name="El Zowalaty M.E."/>
        </authorList>
    </citation>
    <scope>NUCLEOTIDE SEQUENCE [LARGE SCALE GENOMIC DNA]</scope>
    <source>
        <strain evidence="3">Pbs1</strain>
    </source>
</reference>
<feature type="coiled-coil region" evidence="1">
    <location>
        <begin position="212"/>
        <end position="239"/>
    </location>
</feature>
<gene>
    <name evidence="3" type="ORF">PBS001_LOCUS935</name>
</gene>
<feature type="region of interest" description="Disordered" evidence="2">
    <location>
        <begin position="248"/>
        <end position="271"/>
    </location>
</feature>
<evidence type="ECO:0000313" key="3">
    <source>
        <dbReference type="EMBL" id="CAH0514168.1"/>
    </source>
</evidence>
<proteinExistence type="predicted"/>
<feature type="compositionally biased region" description="Low complexity" evidence="2">
    <location>
        <begin position="1"/>
        <end position="34"/>
    </location>
</feature>
<sequence>MAPSLVVSSSSLAPSNETSSRTTTATTSSPSSPSMVTCIKTPLDQQSPPPSLSFSSSSAIVNPFKAMRLRTQSLLNSTNEELAQAQDYKQSDYWMQQAIDRGLFHHFEEITHEITRLVSIQNLDGFMESMKITTDRIQTTNSMETPHPELVQVQVALHDARCRSLRLREDQKHMIQQFEAQQDRGVIQKYVALVTGTLEQEKKKTKALKQQLGHHMAEAVQIDAELQQLEQRSSSLVKEWKRRSSFSMNARTGGRSHNLMQPEGEESVQEKEHWMDTTSVYYDDDDEDMEVAERLEWLEKKKQRILGLLLRTLRLPDALLMHTNVTMYASEAQACGSIKKQIDRAIGLYHQSLQLLRMAMATVVSSQYSGSAREFANGPFALTVEAGQFMEAAAIGIQPEARRRYRRFACELQTLRLPKFPKIMSEFVRRGRTNFDPRSALAQEAVRRLPACETTMVMTHKLAIEKLELLDRWKCTVEKDQTYALESQRRLETHLQQRLAVLARSVSV</sequence>
<accession>A0ABN8CM42</accession>
<feature type="region of interest" description="Disordered" evidence="2">
    <location>
        <begin position="1"/>
        <end position="55"/>
    </location>
</feature>
<organism evidence="3 4">
    <name type="scientific">Peronospora belbahrii</name>
    <dbReference type="NCBI Taxonomy" id="622444"/>
    <lineage>
        <taxon>Eukaryota</taxon>
        <taxon>Sar</taxon>
        <taxon>Stramenopiles</taxon>
        <taxon>Oomycota</taxon>
        <taxon>Peronosporomycetes</taxon>
        <taxon>Peronosporales</taxon>
        <taxon>Peronosporaceae</taxon>
        <taxon>Peronospora</taxon>
    </lineage>
</organism>
<dbReference type="EMBL" id="CAKLCB010000056">
    <property type="protein sequence ID" value="CAH0514168.1"/>
    <property type="molecule type" value="Genomic_DNA"/>
</dbReference>
<name>A0ABN8CM42_9STRA</name>
<comment type="caution">
    <text evidence="3">The sequence shown here is derived from an EMBL/GenBank/DDBJ whole genome shotgun (WGS) entry which is preliminary data.</text>
</comment>
<keyword evidence="1" id="KW-0175">Coiled coil</keyword>
<keyword evidence="4" id="KW-1185">Reference proteome</keyword>
<dbReference type="Proteomes" id="UP001158986">
    <property type="component" value="Unassembled WGS sequence"/>
</dbReference>
<evidence type="ECO:0000256" key="1">
    <source>
        <dbReference type="SAM" id="Coils"/>
    </source>
</evidence>
<evidence type="ECO:0000256" key="2">
    <source>
        <dbReference type="SAM" id="MobiDB-lite"/>
    </source>
</evidence>
<evidence type="ECO:0000313" key="4">
    <source>
        <dbReference type="Proteomes" id="UP001158986"/>
    </source>
</evidence>
<protein>
    <submittedName>
        <fullName evidence="3">Uncharacterized protein</fullName>
    </submittedName>
</protein>